<dbReference type="GO" id="GO:0046872">
    <property type="term" value="F:metal ion binding"/>
    <property type="evidence" value="ECO:0007669"/>
    <property type="project" value="UniProtKB-KW"/>
</dbReference>
<reference evidence="6 7" key="1">
    <citation type="submission" date="2021-01" db="EMBL/GenBank/DDBJ databases">
        <title>Whole genome shotgun sequence of Catellatospora bangladeshensis NBRC 107357.</title>
        <authorList>
            <person name="Komaki H."/>
            <person name="Tamura T."/>
        </authorList>
    </citation>
    <scope>NUCLEOTIDE SEQUENCE [LARGE SCALE GENOMIC DNA]</scope>
    <source>
        <strain evidence="6 7">NBRC 107357</strain>
    </source>
</reference>
<comment type="caution">
    <text evidence="6">The sequence shown here is derived from an EMBL/GenBank/DDBJ whole genome shotgun (WGS) entry which is preliminary data.</text>
</comment>
<feature type="binding site" evidence="5">
    <location>
        <position position="231"/>
    </location>
    <ligand>
        <name>a divalent metal cation</name>
        <dbReference type="ChEBI" id="CHEBI:60240"/>
        <label>1</label>
    </ligand>
</feature>
<evidence type="ECO:0000256" key="4">
    <source>
        <dbReference type="ARBA" id="ARBA00022723"/>
    </source>
</evidence>
<accession>A0A8J3JRU2</accession>
<dbReference type="SUPFAM" id="SSF102705">
    <property type="entry name" value="NIF3 (NGG1p interacting factor 3)-like"/>
    <property type="match status" value="1"/>
</dbReference>
<dbReference type="FunFam" id="3.40.1390.30:FF:000001">
    <property type="entry name" value="GTP cyclohydrolase 1 type 2"/>
    <property type="match status" value="1"/>
</dbReference>
<keyword evidence="7" id="KW-1185">Reference proteome</keyword>
<dbReference type="PANTHER" id="PTHR13799:SF14">
    <property type="entry name" value="GTP CYCLOHYDROLASE 1 TYPE 2 HOMOLOG"/>
    <property type="match status" value="1"/>
</dbReference>
<dbReference type="InterPro" id="IPR002678">
    <property type="entry name" value="DUF34/NIF3"/>
</dbReference>
<dbReference type="PANTHER" id="PTHR13799">
    <property type="entry name" value="NGG1 INTERACTING FACTOR 3"/>
    <property type="match status" value="1"/>
</dbReference>
<protein>
    <recommendedName>
        <fullName evidence="3">GTP cyclohydrolase 1 type 2 homolog</fullName>
    </recommendedName>
</protein>
<feature type="binding site" evidence="5">
    <location>
        <position position="67"/>
    </location>
    <ligand>
        <name>a divalent metal cation</name>
        <dbReference type="ChEBI" id="CHEBI:60240"/>
        <label>1</label>
    </ligand>
</feature>
<dbReference type="InterPro" id="IPR036069">
    <property type="entry name" value="DUF34/NIF3_sf"/>
</dbReference>
<dbReference type="EMBL" id="BONF01000031">
    <property type="protein sequence ID" value="GIF83763.1"/>
    <property type="molecule type" value="Genomic_DNA"/>
</dbReference>
<name>A0A8J3JRU2_9ACTN</name>
<dbReference type="Pfam" id="PF01784">
    <property type="entry name" value="DUF34_NIF3"/>
    <property type="match status" value="1"/>
</dbReference>
<evidence type="ECO:0000313" key="6">
    <source>
        <dbReference type="EMBL" id="GIF83763.1"/>
    </source>
</evidence>
<dbReference type="Gene3D" id="3.40.1390.30">
    <property type="entry name" value="NIF3 (NGG1p interacting factor 3)-like"/>
    <property type="match status" value="2"/>
</dbReference>
<sequence>MTWTVASFTQLLEAEFPPRWAEPWDRVGLVTGRPEQPVTRVLAVVDVLPQTVAEALDTGADLIIAHHPLLLSGVSSVAATTYQGRIVHDLIGNGVALYVAHTNADVARPGVSDALADLLGLVETRPLRPTDEGRGFGRVGRLPAPLTLGEFAHLAATALPVGSWGVRVAGDPARTVSTVAVCGGSGDEFIPDAVAAGADVYLTGDLKHHRTIDLVASGGPALVDAGHYATERPWLTPLAAWLRAQTGLEIIVSDTTTDPFRFHACATLDPVA</sequence>
<dbReference type="GO" id="GO:0005737">
    <property type="term" value="C:cytoplasm"/>
    <property type="evidence" value="ECO:0007669"/>
    <property type="project" value="TreeGrafter"/>
</dbReference>
<proteinExistence type="inferred from homology"/>
<keyword evidence="4 5" id="KW-0479">Metal-binding</keyword>
<dbReference type="AlphaFoldDB" id="A0A8J3JRU2"/>
<feature type="binding site" evidence="5">
    <location>
        <position position="105"/>
    </location>
    <ligand>
        <name>a divalent metal cation</name>
        <dbReference type="ChEBI" id="CHEBI:60240"/>
        <label>1</label>
    </ligand>
</feature>
<evidence type="ECO:0000313" key="7">
    <source>
        <dbReference type="Proteomes" id="UP000601223"/>
    </source>
</evidence>
<evidence type="ECO:0000256" key="1">
    <source>
        <dbReference type="ARBA" id="ARBA00006964"/>
    </source>
</evidence>
<evidence type="ECO:0000256" key="2">
    <source>
        <dbReference type="ARBA" id="ARBA00011643"/>
    </source>
</evidence>
<evidence type="ECO:0000256" key="5">
    <source>
        <dbReference type="PIRSR" id="PIRSR602678-1"/>
    </source>
</evidence>
<comment type="subunit">
    <text evidence="2">Homohexamer.</text>
</comment>
<gene>
    <name evidence="6" type="ORF">Cba03nite_51120</name>
</gene>
<dbReference type="Proteomes" id="UP000601223">
    <property type="component" value="Unassembled WGS sequence"/>
</dbReference>
<organism evidence="6 7">
    <name type="scientific">Catellatospora bangladeshensis</name>
    <dbReference type="NCBI Taxonomy" id="310355"/>
    <lineage>
        <taxon>Bacteria</taxon>
        <taxon>Bacillati</taxon>
        <taxon>Actinomycetota</taxon>
        <taxon>Actinomycetes</taxon>
        <taxon>Micromonosporales</taxon>
        <taxon>Micromonosporaceae</taxon>
        <taxon>Catellatospora</taxon>
    </lineage>
</organism>
<feature type="binding site" evidence="5">
    <location>
        <position position="66"/>
    </location>
    <ligand>
        <name>a divalent metal cation</name>
        <dbReference type="ChEBI" id="CHEBI:60240"/>
        <label>1</label>
    </ligand>
</feature>
<dbReference type="RefSeq" id="WP_203751046.1">
    <property type="nucleotide sequence ID" value="NZ_BONF01000031.1"/>
</dbReference>
<comment type="similarity">
    <text evidence="1">Belongs to the GTP cyclohydrolase I type 2/NIF3 family.</text>
</comment>
<dbReference type="NCBIfam" id="TIGR00486">
    <property type="entry name" value="YbgI_SA1388"/>
    <property type="match status" value="1"/>
</dbReference>
<evidence type="ECO:0000256" key="3">
    <source>
        <dbReference type="ARBA" id="ARBA00022112"/>
    </source>
</evidence>
<feature type="binding site" evidence="5">
    <location>
        <position position="227"/>
    </location>
    <ligand>
        <name>a divalent metal cation</name>
        <dbReference type="ChEBI" id="CHEBI:60240"/>
        <label>1</label>
    </ligand>
</feature>